<organism evidence="2 5">
    <name type="scientific">Phascolarctobacterium faecium</name>
    <dbReference type="NCBI Taxonomy" id="33025"/>
    <lineage>
        <taxon>Bacteria</taxon>
        <taxon>Bacillati</taxon>
        <taxon>Bacillota</taxon>
        <taxon>Negativicutes</taxon>
        <taxon>Acidaminococcales</taxon>
        <taxon>Acidaminococcaceae</taxon>
        <taxon>Phascolarctobacterium</taxon>
    </lineage>
</organism>
<evidence type="ECO:0000259" key="1">
    <source>
        <dbReference type="Pfam" id="PF13304"/>
    </source>
</evidence>
<dbReference type="PANTHER" id="PTHR40396">
    <property type="entry name" value="ATPASE-LIKE PROTEIN"/>
    <property type="match status" value="1"/>
</dbReference>
<protein>
    <submittedName>
        <fullName evidence="2">AAA family ATPase</fullName>
    </submittedName>
</protein>
<name>A0A7X2XFP5_9FIRM</name>
<dbReference type="Gene3D" id="3.40.50.300">
    <property type="entry name" value="P-loop containing nucleotide triphosphate hydrolases"/>
    <property type="match status" value="1"/>
</dbReference>
<dbReference type="Proteomes" id="UP000484547">
    <property type="component" value="Unassembled WGS sequence"/>
</dbReference>
<keyword evidence="4" id="KW-1185">Reference proteome</keyword>
<dbReference type="Proteomes" id="UP000443070">
    <property type="component" value="Unassembled WGS sequence"/>
</dbReference>
<dbReference type="Pfam" id="PF13304">
    <property type="entry name" value="AAA_21"/>
    <property type="match status" value="1"/>
</dbReference>
<evidence type="ECO:0000313" key="3">
    <source>
        <dbReference type="EMBL" id="MTU03900.1"/>
    </source>
</evidence>
<dbReference type="AlphaFoldDB" id="A0A7X2XFP5"/>
<accession>A0A7X2XFP5</accession>
<feature type="domain" description="ATPase AAA-type core" evidence="1">
    <location>
        <begin position="44"/>
        <end position="358"/>
    </location>
</feature>
<evidence type="ECO:0000313" key="2">
    <source>
        <dbReference type="EMBL" id="MTT75838.1"/>
    </source>
</evidence>
<reference evidence="4 5" key="1">
    <citation type="journal article" date="2019" name="Nat. Med.">
        <title>A library of human gut bacterial isolates paired with longitudinal multiomics data enables mechanistic microbiome research.</title>
        <authorList>
            <person name="Poyet M."/>
            <person name="Groussin M."/>
            <person name="Gibbons S.M."/>
            <person name="Avila-Pacheco J."/>
            <person name="Jiang X."/>
            <person name="Kearney S.M."/>
            <person name="Perrotta A.R."/>
            <person name="Berdy B."/>
            <person name="Zhao S."/>
            <person name="Lieberman T.D."/>
            <person name="Swanson P.K."/>
            <person name="Smith M."/>
            <person name="Roesemann S."/>
            <person name="Alexander J.E."/>
            <person name="Rich S.A."/>
            <person name="Livny J."/>
            <person name="Vlamakis H."/>
            <person name="Clish C."/>
            <person name="Bullock K."/>
            <person name="Deik A."/>
            <person name="Scott J."/>
            <person name="Pierce K.A."/>
            <person name="Xavier R.J."/>
            <person name="Alm E.J."/>
        </authorList>
    </citation>
    <scope>NUCLEOTIDE SEQUENCE [LARGE SCALE GENOMIC DNA]</scope>
    <source>
        <strain evidence="2 5">BIOML-A13</strain>
        <strain evidence="3 4">BIOML-A3</strain>
    </source>
</reference>
<dbReference type="GO" id="GO:0016887">
    <property type="term" value="F:ATP hydrolysis activity"/>
    <property type="evidence" value="ECO:0007669"/>
    <property type="project" value="InterPro"/>
</dbReference>
<gene>
    <name evidence="2" type="ORF">GMD11_06110</name>
    <name evidence="3" type="ORF">GMD18_05755</name>
</gene>
<dbReference type="GO" id="GO:0005524">
    <property type="term" value="F:ATP binding"/>
    <property type="evidence" value="ECO:0007669"/>
    <property type="project" value="InterPro"/>
</dbReference>
<sequence>MLLSFEFENFKSFKDANVLDLTAAKITEYDYHVRQYGKERVLPVAAIYGANASGKSNVYQAMQFMTYYVIASFNFGGDNTVDSINQYRYPKPPAFTLAAANKAKPTVFEVYFIDNNDKNHKIYNYGFTLDAKGIVEEWLNVKNKTGKEYKKIFYRSKEKLEFDKLKKNLQENLKISLQAEVLAVSLGAKLKIKELNFVREWFLKNEFTDFGDPFINLFLANNLPQNFAVDKNVQDKVLKYLHTFDSSICGFKVKQAESVITKSPNDAEGGVIYNIETEHKMLDSNETVTMSLQNESSGTLKMFALYPYFEKVLSNGGILFVDELNARLHPLLVRTCIQMFLNPELNPDNAQLIFTTHDVWQIENDLLRRDEIWFTQKSDQGVSELYSLADFKGENGDKIRKDEAYAKNYLLGRYGAIPKMKNFSIAEGKDND</sequence>
<evidence type="ECO:0000313" key="4">
    <source>
        <dbReference type="Proteomes" id="UP000443070"/>
    </source>
</evidence>
<dbReference type="EMBL" id="WNBW01000003">
    <property type="protein sequence ID" value="MTU03900.1"/>
    <property type="molecule type" value="Genomic_DNA"/>
</dbReference>
<evidence type="ECO:0000313" key="5">
    <source>
        <dbReference type="Proteomes" id="UP000484547"/>
    </source>
</evidence>
<dbReference type="PANTHER" id="PTHR40396:SF1">
    <property type="entry name" value="ATPASE AAA-TYPE CORE DOMAIN-CONTAINING PROTEIN"/>
    <property type="match status" value="1"/>
</dbReference>
<dbReference type="InterPro" id="IPR003959">
    <property type="entry name" value="ATPase_AAA_core"/>
</dbReference>
<dbReference type="RefSeq" id="WP_155163901.1">
    <property type="nucleotide sequence ID" value="NZ_CAUEDM010000085.1"/>
</dbReference>
<dbReference type="InterPro" id="IPR027417">
    <property type="entry name" value="P-loop_NTPase"/>
</dbReference>
<dbReference type="SUPFAM" id="SSF52540">
    <property type="entry name" value="P-loop containing nucleoside triphosphate hydrolases"/>
    <property type="match status" value="1"/>
</dbReference>
<comment type="caution">
    <text evidence="2">The sequence shown here is derived from an EMBL/GenBank/DDBJ whole genome shotgun (WGS) entry which is preliminary data.</text>
</comment>
<proteinExistence type="predicted"/>
<dbReference type="EMBL" id="WNBM01000003">
    <property type="protein sequence ID" value="MTT75838.1"/>
    <property type="molecule type" value="Genomic_DNA"/>
</dbReference>
<dbReference type="OrthoDB" id="9809324at2"/>